<dbReference type="Gene3D" id="3.90.550.10">
    <property type="entry name" value="Spore Coat Polysaccharide Biosynthesis Protein SpsA, Chain A"/>
    <property type="match status" value="1"/>
</dbReference>
<dbReference type="OrthoDB" id="9785185at2"/>
<reference evidence="3 6" key="2">
    <citation type="submission" date="2021-06" db="EMBL/GenBank/DDBJ databases">
        <title>Whole genome sequence of Paenibacillus sophorae DSM23020 for comparative genomics.</title>
        <authorList>
            <person name="Kim M.-J."/>
            <person name="Lee G."/>
            <person name="Shin J.-H."/>
        </authorList>
    </citation>
    <scope>NUCLEOTIDE SEQUENCE [LARGE SCALE GENOMIC DNA]</scope>
    <source>
        <strain evidence="3 6">DSM 23020</strain>
    </source>
</reference>
<evidence type="ECO:0000256" key="1">
    <source>
        <dbReference type="ARBA" id="ARBA00006739"/>
    </source>
</evidence>
<dbReference type="EMBL" id="CP076607">
    <property type="protein sequence ID" value="QWU15124.1"/>
    <property type="molecule type" value="Genomic_DNA"/>
</dbReference>
<dbReference type="AlphaFoldDB" id="A0A1H8QHX0"/>
<keyword evidence="6" id="KW-1185">Reference proteome</keyword>
<evidence type="ECO:0000313" key="6">
    <source>
        <dbReference type="Proteomes" id="UP000683429"/>
    </source>
</evidence>
<evidence type="ECO:0000313" key="3">
    <source>
        <dbReference type="EMBL" id="QWU15124.1"/>
    </source>
</evidence>
<sequence length="311" mass="36657">MNTPLVSVVIPTFERTFFLNRAIDSVLKQDYEYIEIIVVVDGKSVETKQLIKEKNKDLKVNIKLIETIEKVGGSEARNIGAQNAKGSYIALLDDDDEWYSDKISSQIDLINYRKLTPDDKFICFTSIYTYKNTNQKKFRKLPLIDYEYTEKKRLANYLFEPKGIFVEGYIQTSSIMVPKKLILRIPFTKGLIKHQDWDWLLKLDKEKGLKVVHVRDPKVIFHSDAPKNKRVGLSNQWRFSEKWLELSRNCFSNSAYESFLLSTVILQIRSDESLSSSEKRYEIQRRLKKLNWLTYFKPFTWKILTRLLLDI</sequence>
<dbReference type="CDD" id="cd00761">
    <property type="entry name" value="Glyco_tranf_GTA_type"/>
    <property type="match status" value="1"/>
</dbReference>
<dbReference type="Proteomes" id="UP000198809">
    <property type="component" value="Unassembled WGS sequence"/>
</dbReference>
<dbReference type="InterPro" id="IPR001173">
    <property type="entry name" value="Glyco_trans_2-like"/>
</dbReference>
<dbReference type="RefSeq" id="WP_036603869.1">
    <property type="nucleotide sequence ID" value="NZ_CP076607.1"/>
</dbReference>
<evidence type="ECO:0000259" key="2">
    <source>
        <dbReference type="Pfam" id="PF00535"/>
    </source>
</evidence>
<dbReference type="Proteomes" id="UP000683429">
    <property type="component" value="Chromosome"/>
</dbReference>
<dbReference type="Pfam" id="PF00535">
    <property type="entry name" value="Glycos_transf_2"/>
    <property type="match status" value="1"/>
</dbReference>
<accession>A0A1H8QHX0</accession>
<reference evidence="4 5" key="1">
    <citation type="submission" date="2016-10" db="EMBL/GenBank/DDBJ databases">
        <authorList>
            <person name="de Groot N.N."/>
        </authorList>
    </citation>
    <scope>NUCLEOTIDE SEQUENCE [LARGE SCALE GENOMIC DNA]</scope>
    <source>
        <strain evidence="4 5">CGMCC 1.10238</strain>
    </source>
</reference>
<feature type="domain" description="Glycosyltransferase 2-like" evidence="2">
    <location>
        <begin position="7"/>
        <end position="145"/>
    </location>
</feature>
<comment type="similarity">
    <text evidence="1">Belongs to the glycosyltransferase 2 family.</text>
</comment>
<gene>
    <name evidence="3" type="ORF">KP014_25055</name>
    <name evidence="4" type="ORF">SAMN04487895_108231</name>
</gene>
<dbReference type="PANTHER" id="PTHR22916">
    <property type="entry name" value="GLYCOSYLTRANSFERASE"/>
    <property type="match status" value="1"/>
</dbReference>
<evidence type="ECO:0000313" key="4">
    <source>
        <dbReference type="EMBL" id="SEO53517.1"/>
    </source>
</evidence>
<dbReference type="GO" id="GO:0016758">
    <property type="term" value="F:hexosyltransferase activity"/>
    <property type="evidence" value="ECO:0007669"/>
    <property type="project" value="UniProtKB-ARBA"/>
</dbReference>
<dbReference type="PANTHER" id="PTHR22916:SF3">
    <property type="entry name" value="UDP-GLCNAC:BETAGAL BETA-1,3-N-ACETYLGLUCOSAMINYLTRANSFERASE-LIKE PROTEIN 1"/>
    <property type="match status" value="1"/>
</dbReference>
<dbReference type="STRING" id="1333845.SAMN04487895_108231"/>
<name>A0A1H8QHX0_9BACL</name>
<dbReference type="EMBL" id="FODH01000008">
    <property type="protein sequence ID" value="SEO53517.1"/>
    <property type="molecule type" value="Genomic_DNA"/>
</dbReference>
<protein>
    <submittedName>
        <fullName evidence="3">Glycosyltransferase family 2 protein</fullName>
    </submittedName>
    <submittedName>
        <fullName evidence="4">Glycosyltransferase, GT2 family</fullName>
    </submittedName>
</protein>
<keyword evidence="4" id="KW-0808">Transferase</keyword>
<dbReference type="InterPro" id="IPR029044">
    <property type="entry name" value="Nucleotide-diphossugar_trans"/>
</dbReference>
<dbReference type="SUPFAM" id="SSF53448">
    <property type="entry name" value="Nucleotide-diphospho-sugar transferases"/>
    <property type="match status" value="1"/>
</dbReference>
<evidence type="ECO:0000313" key="5">
    <source>
        <dbReference type="Proteomes" id="UP000198809"/>
    </source>
</evidence>
<proteinExistence type="inferred from homology"/>
<organism evidence="4 5">
    <name type="scientific">Paenibacillus sophorae</name>
    <dbReference type="NCBI Taxonomy" id="1333845"/>
    <lineage>
        <taxon>Bacteria</taxon>
        <taxon>Bacillati</taxon>
        <taxon>Bacillota</taxon>
        <taxon>Bacilli</taxon>
        <taxon>Bacillales</taxon>
        <taxon>Paenibacillaceae</taxon>
        <taxon>Paenibacillus</taxon>
    </lineage>
</organism>